<dbReference type="AlphaFoldDB" id="A0A6B0TX55"/>
<proteinExistence type="predicted"/>
<sequence length="69" mass="7853">MRATKLVLMAVSLLITANLVRTCIRGNDGYKKAADKYCNKPCSASSECGWPCYWCKRDAYQQKRICKTK</sequence>
<reference evidence="2" key="1">
    <citation type="submission" date="2019-12" db="EMBL/GenBank/DDBJ databases">
        <title>An insight into the sialome of adult female Ixodes ricinus ticks feeding for 6 days.</title>
        <authorList>
            <person name="Perner J."/>
            <person name="Ribeiro J.M.C."/>
        </authorList>
    </citation>
    <scope>NUCLEOTIDE SEQUENCE</scope>
    <source>
        <strain evidence="2">Semi-engorged</strain>
        <tissue evidence="2">Salivary glands</tissue>
    </source>
</reference>
<keyword evidence="1" id="KW-0732">Signal</keyword>
<protein>
    <submittedName>
        <fullName evidence="2">Putative 5.3 kDa protein</fullName>
    </submittedName>
</protein>
<evidence type="ECO:0000313" key="2">
    <source>
        <dbReference type="EMBL" id="MXU82451.1"/>
    </source>
</evidence>
<evidence type="ECO:0000256" key="1">
    <source>
        <dbReference type="SAM" id="SignalP"/>
    </source>
</evidence>
<organism evidence="2">
    <name type="scientific">Ixodes ricinus</name>
    <name type="common">Common tick</name>
    <name type="synonym">Acarus ricinus</name>
    <dbReference type="NCBI Taxonomy" id="34613"/>
    <lineage>
        <taxon>Eukaryota</taxon>
        <taxon>Metazoa</taxon>
        <taxon>Ecdysozoa</taxon>
        <taxon>Arthropoda</taxon>
        <taxon>Chelicerata</taxon>
        <taxon>Arachnida</taxon>
        <taxon>Acari</taxon>
        <taxon>Parasitiformes</taxon>
        <taxon>Ixodida</taxon>
        <taxon>Ixodoidea</taxon>
        <taxon>Ixodidae</taxon>
        <taxon>Ixodinae</taxon>
        <taxon>Ixodes</taxon>
    </lineage>
</organism>
<name>A0A6B0TX55_IXORI</name>
<feature type="signal peptide" evidence="1">
    <location>
        <begin position="1"/>
        <end position="22"/>
    </location>
</feature>
<dbReference type="EMBL" id="GIFC01000368">
    <property type="protein sequence ID" value="MXU82451.1"/>
    <property type="molecule type" value="Transcribed_RNA"/>
</dbReference>
<feature type="chain" id="PRO_5025569382" evidence="1">
    <location>
        <begin position="23"/>
        <end position="69"/>
    </location>
</feature>
<accession>A0A6B0TX55</accession>